<name>T2GAN4_MEGG1</name>
<dbReference type="EMBL" id="CP006585">
    <property type="protein sequence ID" value="AGW13635.1"/>
    <property type="molecule type" value="Genomic_DNA"/>
</dbReference>
<organism evidence="5 6">
    <name type="scientific">Megalodesulfovibrio gigas (strain ATCC 19364 / DSM 1382 / NCIMB 9332 / VKM B-1759)</name>
    <name type="common">Desulfovibrio gigas</name>
    <dbReference type="NCBI Taxonomy" id="1121448"/>
    <lineage>
        <taxon>Bacteria</taxon>
        <taxon>Pseudomonadati</taxon>
        <taxon>Thermodesulfobacteriota</taxon>
        <taxon>Desulfovibrionia</taxon>
        <taxon>Desulfovibrionales</taxon>
        <taxon>Desulfovibrionaceae</taxon>
        <taxon>Megalodesulfovibrio</taxon>
    </lineage>
</organism>
<dbReference type="InterPro" id="IPR009057">
    <property type="entry name" value="Homeodomain-like_sf"/>
</dbReference>
<proteinExistence type="predicted"/>
<dbReference type="AlphaFoldDB" id="T2GAN4"/>
<dbReference type="eggNOG" id="COG2207">
    <property type="taxonomic scope" value="Bacteria"/>
</dbReference>
<dbReference type="InterPro" id="IPR037923">
    <property type="entry name" value="HTH-like"/>
</dbReference>
<evidence type="ECO:0000313" key="6">
    <source>
        <dbReference type="Proteomes" id="UP000016587"/>
    </source>
</evidence>
<reference evidence="5 6" key="1">
    <citation type="journal article" date="2013" name="J. Bacteriol.">
        <title>Roles of HynAB and Ech, the only two hydrogenases found in the model sulfate reducer Desulfovibrio gigas.</title>
        <authorList>
            <person name="Morais-Silva F.O."/>
            <person name="Santos C.I."/>
            <person name="Rodrigues R."/>
            <person name="Pereira I.A."/>
            <person name="Rodrigues-Pousada C."/>
        </authorList>
    </citation>
    <scope>NUCLEOTIDE SEQUENCE [LARGE SCALE GENOMIC DNA]</scope>
    <source>
        <strain evidence="6">ATCC 19364 / DSM 1382 / NCIMB 9332 / VKM B-1759</strain>
    </source>
</reference>
<dbReference type="InterPro" id="IPR018060">
    <property type="entry name" value="HTH_AraC"/>
</dbReference>
<keyword evidence="6" id="KW-1185">Reference proteome</keyword>
<dbReference type="PATRIC" id="fig|1121448.10.peg.1808"/>
<dbReference type="GO" id="GO:0043565">
    <property type="term" value="F:sequence-specific DNA binding"/>
    <property type="evidence" value="ECO:0007669"/>
    <property type="project" value="InterPro"/>
</dbReference>
<gene>
    <name evidence="5" type="ORF">DGI_1841</name>
</gene>
<protein>
    <submittedName>
        <fullName evidence="5">Putative AraC family transcriptional regulator</fullName>
    </submittedName>
</protein>
<keyword evidence="3" id="KW-0804">Transcription</keyword>
<dbReference type="Proteomes" id="UP000016587">
    <property type="component" value="Chromosome"/>
</dbReference>
<evidence type="ECO:0000313" key="5">
    <source>
        <dbReference type="EMBL" id="AGW13635.1"/>
    </source>
</evidence>
<dbReference type="SMART" id="SM00342">
    <property type="entry name" value="HTH_ARAC"/>
    <property type="match status" value="1"/>
</dbReference>
<dbReference type="KEGG" id="dgg:DGI_1841"/>
<dbReference type="Pfam" id="PF02311">
    <property type="entry name" value="AraC_binding"/>
    <property type="match status" value="1"/>
</dbReference>
<evidence type="ECO:0000259" key="4">
    <source>
        <dbReference type="PROSITE" id="PS01124"/>
    </source>
</evidence>
<dbReference type="SUPFAM" id="SSF51215">
    <property type="entry name" value="Regulatory protein AraC"/>
    <property type="match status" value="1"/>
</dbReference>
<dbReference type="PANTHER" id="PTHR46796">
    <property type="entry name" value="HTH-TYPE TRANSCRIPTIONAL ACTIVATOR RHAS-RELATED"/>
    <property type="match status" value="1"/>
</dbReference>
<reference evidence="6" key="2">
    <citation type="submission" date="2013-07" db="EMBL/GenBank/DDBJ databases">
        <authorList>
            <person name="Morais-Silva F.O."/>
            <person name="Rezende A.M."/>
            <person name="Pimentel C."/>
            <person name="Resende D.M."/>
            <person name="Santos C.I."/>
            <person name="Clemente C."/>
            <person name="de Oliveira L.M."/>
            <person name="da Silva S.M."/>
            <person name="Costa D.A."/>
            <person name="Varela-Raposo A."/>
            <person name="Horacio E.C.A."/>
            <person name="Matos M."/>
            <person name="Flores O."/>
            <person name="Ruiz J.C."/>
            <person name="Rodrigues-Pousada C."/>
        </authorList>
    </citation>
    <scope>NUCLEOTIDE SEQUENCE [LARGE SCALE GENOMIC DNA]</scope>
    <source>
        <strain evidence="6">ATCC 19364 / DSM 1382 / NCIMB 9332 / VKM B-1759</strain>
    </source>
</reference>
<dbReference type="InterPro" id="IPR050204">
    <property type="entry name" value="AraC_XylS_family_regulators"/>
</dbReference>
<accession>T2GAN4</accession>
<dbReference type="RefSeq" id="WP_021760516.1">
    <property type="nucleotide sequence ID" value="NC_022444.1"/>
</dbReference>
<dbReference type="GO" id="GO:0003700">
    <property type="term" value="F:DNA-binding transcription factor activity"/>
    <property type="evidence" value="ECO:0007669"/>
    <property type="project" value="InterPro"/>
</dbReference>
<dbReference type="STRING" id="1121448.DGI_1841"/>
<keyword evidence="1" id="KW-0805">Transcription regulation</keyword>
<dbReference type="PROSITE" id="PS01124">
    <property type="entry name" value="HTH_ARAC_FAMILY_2"/>
    <property type="match status" value="1"/>
</dbReference>
<dbReference type="Pfam" id="PF12833">
    <property type="entry name" value="HTH_18"/>
    <property type="match status" value="1"/>
</dbReference>
<dbReference type="SUPFAM" id="SSF46689">
    <property type="entry name" value="Homeodomain-like"/>
    <property type="match status" value="2"/>
</dbReference>
<feature type="domain" description="HTH araC/xylS-type" evidence="4">
    <location>
        <begin position="171"/>
        <end position="268"/>
    </location>
</feature>
<dbReference type="InterPro" id="IPR003313">
    <property type="entry name" value="AraC-bd"/>
</dbReference>
<dbReference type="OrthoDB" id="112032at2"/>
<dbReference type="Gene3D" id="1.10.10.60">
    <property type="entry name" value="Homeodomain-like"/>
    <property type="match status" value="1"/>
</dbReference>
<evidence type="ECO:0000256" key="3">
    <source>
        <dbReference type="ARBA" id="ARBA00023163"/>
    </source>
</evidence>
<evidence type="ECO:0000256" key="2">
    <source>
        <dbReference type="ARBA" id="ARBA00023125"/>
    </source>
</evidence>
<dbReference type="PANTHER" id="PTHR46796:SF2">
    <property type="entry name" value="TRANSCRIPTIONAL REGULATORY PROTEIN"/>
    <property type="match status" value="1"/>
</dbReference>
<evidence type="ECO:0000256" key="1">
    <source>
        <dbReference type="ARBA" id="ARBA00023015"/>
    </source>
</evidence>
<keyword evidence="2" id="KW-0238">DNA-binding</keyword>
<sequence>MNSRNEAQLWTPPGHPGFRLFKARFTSFVFDRHAHEEFALGVIEEGGQRFVHKGARHEAPPLSIISVNPDEVHDGQSATCDGYAYRMLYVGIPTLEALFDGAFRGRDLHAFKSPVTVDAPLARSLDQALRVVELQPERLDELLLPMLHTLFSRHAFPRLAVPCARHDAAVRQAREYLRAHALENPTLDALAREVGLSKFHLLRVFKEATGLAPHAWLLRHRVQLGRKALEQGRTPAEAAALAGFADQSHFTRRFKAVHGLTPGAFAAMR</sequence>
<dbReference type="HOGENOM" id="CLU_000445_88_16_7"/>